<keyword evidence="9" id="KW-0539">Nucleus</keyword>
<comment type="subcellular location">
    <subcellularLocation>
        <location evidence="2">Nucleus</location>
    </subcellularLocation>
</comment>
<feature type="compositionally biased region" description="Polar residues" evidence="14">
    <location>
        <begin position="655"/>
        <end position="672"/>
    </location>
</feature>
<feature type="binding site" evidence="13">
    <location>
        <position position="294"/>
    </location>
    <ligand>
        <name>Zn(2+)</name>
        <dbReference type="ChEBI" id="CHEBI:29105"/>
    </ligand>
</feature>
<dbReference type="GO" id="GO:0005634">
    <property type="term" value="C:nucleus"/>
    <property type="evidence" value="ECO:0007669"/>
    <property type="project" value="UniProtKB-SubCell"/>
</dbReference>
<dbReference type="FunFam" id="3.30.1600.10:FF:000013">
    <property type="entry name" value="NAD-dependent protein deacetylase sirtuin-1"/>
    <property type="match status" value="1"/>
</dbReference>
<feature type="binding site" evidence="13">
    <location>
        <position position="267"/>
    </location>
    <ligand>
        <name>Zn(2+)</name>
        <dbReference type="ChEBI" id="CHEBI:29105"/>
    </ligand>
</feature>
<dbReference type="InterPro" id="IPR026591">
    <property type="entry name" value="Sirtuin_cat_small_dom_sf"/>
</dbReference>
<gene>
    <name evidence="16" type="ORF">niasHS_012595</name>
</gene>
<feature type="compositionally biased region" description="Low complexity" evidence="14">
    <location>
        <begin position="617"/>
        <end position="637"/>
    </location>
</feature>
<evidence type="ECO:0000256" key="11">
    <source>
        <dbReference type="ARBA" id="ARBA00075618"/>
    </source>
</evidence>
<evidence type="ECO:0000256" key="1">
    <source>
        <dbReference type="ARBA" id="ARBA00001947"/>
    </source>
</evidence>
<dbReference type="Gene3D" id="3.40.50.1220">
    <property type="entry name" value="TPP-binding domain"/>
    <property type="match status" value="1"/>
</dbReference>
<dbReference type="PANTHER" id="PTHR11085">
    <property type="entry name" value="NAD-DEPENDENT PROTEIN DEACYLASE SIRTUIN-5, MITOCHONDRIAL-RELATED"/>
    <property type="match status" value="1"/>
</dbReference>
<feature type="compositionally biased region" description="Acidic residues" evidence="14">
    <location>
        <begin position="596"/>
        <end position="605"/>
    </location>
</feature>
<dbReference type="GO" id="GO:0046872">
    <property type="term" value="F:metal ion binding"/>
    <property type="evidence" value="ECO:0007669"/>
    <property type="project" value="UniProtKB-KW"/>
</dbReference>
<dbReference type="AlphaFoldDB" id="A0ABD2IEV3"/>
<keyword evidence="6 13" id="KW-0479">Metal-binding</keyword>
<keyword evidence="7 13" id="KW-0862">Zinc</keyword>
<evidence type="ECO:0000256" key="10">
    <source>
        <dbReference type="ARBA" id="ARBA00068847"/>
    </source>
</evidence>
<dbReference type="PROSITE" id="PS50305">
    <property type="entry name" value="SIRTUIN"/>
    <property type="match status" value="1"/>
</dbReference>
<evidence type="ECO:0000256" key="7">
    <source>
        <dbReference type="ARBA" id="ARBA00022833"/>
    </source>
</evidence>
<feature type="region of interest" description="Disordered" evidence="14">
    <location>
        <begin position="587"/>
        <end position="694"/>
    </location>
</feature>
<evidence type="ECO:0000256" key="2">
    <source>
        <dbReference type="ARBA" id="ARBA00004123"/>
    </source>
</evidence>
<evidence type="ECO:0000256" key="3">
    <source>
        <dbReference type="ARBA" id="ARBA00006924"/>
    </source>
</evidence>
<evidence type="ECO:0000256" key="8">
    <source>
        <dbReference type="ARBA" id="ARBA00023027"/>
    </source>
</evidence>
<proteinExistence type="inferred from homology"/>
<keyword evidence="8" id="KW-0520">NAD</keyword>
<evidence type="ECO:0000313" key="17">
    <source>
        <dbReference type="Proteomes" id="UP001620645"/>
    </source>
</evidence>
<evidence type="ECO:0000256" key="14">
    <source>
        <dbReference type="SAM" id="MobiDB-lite"/>
    </source>
</evidence>
<dbReference type="SUPFAM" id="SSF52467">
    <property type="entry name" value="DHS-like NAD/FAD-binding domain"/>
    <property type="match status" value="1"/>
</dbReference>
<evidence type="ECO:0000256" key="12">
    <source>
        <dbReference type="ARBA" id="ARBA00083601"/>
    </source>
</evidence>
<accession>A0ABD2IEV3</accession>
<dbReference type="InterPro" id="IPR050134">
    <property type="entry name" value="NAD-dep_sirtuin_deacylases"/>
</dbReference>
<evidence type="ECO:0000259" key="15">
    <source>
        <dbReference type="PROSITE" id="PS50305"/>
    </source>
</evidence>
<evidence type="ECO:0000256" key="5">
    <source>
        <dbReference type="ARBA" id="ARBA00022679"/>
    </source>
</evidence>
<feature type="binding site" evidence="13">
    <location>
        <position position="291"/>
    </location>
    <ligand>
        <name>Zn(2+)</name>
        <dbReference type="ChEBI" id="CHEBI:29105"/>
    </ligand>
</feature>
<dbReference type="EMBL" id="JBICCN010000348">
    <property type="protein sequence ID" value="KAL3075765.1"/>
    <property type="molecule type" value="Genomic_DNA"/>
</dbReference>
<comment type="similarity">
    <text evidence="3">Belongs to the sirtuin family. Class I subfamily.</text>
</comment>
<feature type="active site" description="Proton acceptor" evidence="13">
    <location>
        <position position="259"/>
    </location>
</feature>
<name>A0ABD2IEV3_HETSC</name>
<dbReference type="GO" id="GO:0034979">
    <property type="term" value="F:NAD-dependent protein lysine deacetylase activity"/>
    <property type="evidence" value="ECO:0007669"/>
    <property type="project" value="UniProtKB-EC"/>
</dbReference>
<dbReference type="Gene3D" id="3.30.1600.10">
    <property type="entry name" value="SIR2/SIRT2 'Small Domain"/>
    <property type="match status" value="1"/>
</dbReference>
<feature type="binding site" evidence="13">
    <location>
        <position position="270"/>
    </location>
    <ligand>
        <name>Zn(2+)</name>
        <dbReference type="ChEBI" id="CHEBI:29105"/>
    </ligand>
</feature>
<organism evidence="16 17">
    <name type="scientific">Heterodera schachtii</name>
    <name type="common">Sugarbeet cyst nematode worm</name>
    <name type="synonym">Tylenchus schachtii</name>
    <dbReference type="NCBI Taxonomy" id="97005"/>
    <lineage>
        <taxon>Eukaryota</taxon>
        <taxon>Metazoa</taxon>
        <taxon>Ecdysozoa</taxon>
        <taxon>Nematoda</taxon>
        <taxon>Chromadorea</taxon>
        <taxon>Rhabditida</taxon>
        <taxon>Tylenchina</taxon>
        <taxon>Tylenchomorpha</taxon>
        <taxon>Tylenchoidea</taxon>
        <taxon>Heteroderidae</taxon>
        <taxon>Heteroderinae</taxon>
        <taxon>Heterodera</taxon>
    </lineage>
</organism>
<dbReference type="InterPro" id="IPR026590">
    <property type="entry name" value="Ssirtuin_cat_dom"/>
</dbReference>
<evidence type="ECO:0000313" key="16">
    <source>
        <dbReference type="EMBL" id="KAL3075765.1"/>
    </source>
</evidence>
<feature type="compositionally biased region" description="Basic and acidic residues" evidence="14">
    <location>
        <begin position="606"/>
        <end position="616"/>
    </location>
</feature>
<evidence type="ECO:0000256" key="9">
    <source>
        <dbReference type="ARBA" id="ARBA00023242"/>
    </source>
</evidence>
<feature type="domain" description="Deacetylase sirtuin-type" evidence="15">
    <location>
        <begin position="132"/>
        <end position="400"/>
    </location>
</feature>
<dbReference type="Pfam" id="PF02146">
    <property type="entry name" value="SIR2"/>
    <property type="match status" value="1"/>
</dbReference>
<dbReference type="Proteomes" id="UP001620645">
    <property type="component" value="Unassembled WGS sequence"/>
</dbReference>
<evidence type="ECO:0000256" key="6">
    <source>
        <dbReference type="ARBA" id="ARBA00022723"/>
    </source>
</evidence>
<comment type="cofactor">
    <cofactor evidence="1">
        <name>Zn(2+)</name>
        <dbReference type="ChEBI" id="CHEBI:29105"/>
    </cofactor>
</comment>
<dbReference type="PANTHER" id="PTHR11085:SF9">
    <property type="entry name" value="NAD-DEPENDENT PROTEIN DEACETYLASE SIRTUIN-1"/>
    <property type="match status" value="1"/>
</dbReference>
<dbReference type="CDD" id="cd01408">
    <property type="entry name" value="SIRT1"/>
    <property type="match status" value="1"/>
</dbReference>
<sequence>MKVFGVANQVSKAIKLRELFPPTLIDTVCSTVRSVLSTPAELQASIMVGEQQLPAHCGGAEELSSDAQRAQQWKQPTESLFVVQQLARQGLGPRQILETLYPRYCSTISDDIPDEWIMQLLRELCEQRTRQKLTNYNTFEDAVELFRKSKRILVITGAGVSVSCGIPDFRSENGVYARLKKDFPELPTPTAMFDIDFFRQNPRPFYNFAREIFPGQFRPSLSHMFIKFLDDENKLLRNYTQNIDTLERIAGISNLVECHGSFARATCLDCKYQVDAEQIRGDVFAQKVAHCPRCVTGVLKPDIVFFGEDLGDAFHDQMGADHTQLDLLVVIGSSMQVRPVSLIPFNIAGDVPQILINRQMLRNYTADIKLLGSCDPILVQIALAMGGQMRQKMLDELQLRRGVKHSGGVPPLPSDLLARADQLLLSRKTSTAALAQIGNSNGAKMEENGEEETAAAEKASSFPRQMTVDQFKQYINTTDNSTGDQGDAMEEEELTETARKRCKMMPIREDEEDGTVPEMETQTIVRQQSKRQQSLWQSNYARVDAHLPSTDTLLFVPPNLNVFVGAELYYDRDQDTFVHRMGIKERKWGEDGPNWTDEDDDDDDDDHNHDHDHDYETSSVSSSSSIGATSSSSAVRSLRGRDNASLPPAFVAVGTNASNIQRHSADNSSQRQPKADSCPPAIPSSKHPNGPPKK</sequence>
<reference evidence="16 17" key="1">
    <citation type="submission" date="2024-10" db="EMBL/GenBank/DDBJ databases">
        <authorList>
            <person name="Kim D."/>
        </authorList>
    </citation>
    <scope>NUCLEOTIDE SEQUENCE [LARGE SCALE GENOMIC DNA]</scope>
    <source>
        <strain evidence="16">Taebaek</strain>
    </source>
</reference>
<dbReference type="EC" id="2.3.1.286" evidence="4"/>
<evidence type="ECO:0000256" key="13">
    <source>
        <dbReference type="PROSITE-ProRule" id="PRU00236"/>
    </source>
</evidence>
<keyword evidence="5" id="KW-0808">Transferase</keyword>
<evidence type="ECO:0000256" key="4">
    <source>
        <dbReference type="ARBA" id="ARBA00012928"/>
    </source>
</evidence>
<protein>
    <recommendedName>
        <fullName evidence="10">NAD-dependent protein deacetylase sir-2.1</fullName>
        <ecNumber evidence="4">2.3.1.286</ecNumber>
    </recommendedName>
    <alternativeName>
        <fullName evidence="11">Protein sir-2.1</fullName>
    </alternativeName>
    <alternativeName>
        <fullName evidence="12">Regulatory protein SIR2 homolog 1</fullName>
    </alternativeName>
</protein>
<keyword evidence="17" id="KW-1185">Reference proteome</keyword>
<dbReference type="GO" id="GO:0004407">
    <property type="term" value="F:histone deacetylase activity"/>
    <property type="evidence" value="ECO:0007669"/>
    <property type="project" value="UniProtKB-ARBA"/>
</dbReference>
<dbReference type="InterPro" id="IPR029035">
    <property type="entry name" value="DHS-like_NAD/FAD-binding_dom"/>
</dbReference>
<dbReference type="InterPro" id="IPR003000">
    <property type="entry name" value="Sirtuin"/>
</dbReference>
<comment type="caution">
    <text evidence="16">The sequence shown here is derived from an EMBL/GenBank/DDBJ whole genome shotgun (WGS) entry which is preliminary data.</text>
</comment>